<name>A0ABD2ZD87_9GENT</name>
<dbReference type="EMBL" id="JBJUIK010000010">
    <property type="protein sequence ID" value="KAL3516280.1"/>
    <property type="molecule type" value="Genomic_DNA"/>
</dbReference>
<protein>
    <submittedName>
        <fullName evidence="1">Uncharacterized protein</fullName>
    </submittedName>
</protein>
<evidence type="ECO:0000313" key="1">
    <source>
        <dbReference type="EMBL" id="KAL3516280.1"/>
    </source>
</evidence>
<gene>
    <name evidence="1" type="ORF">ACH5RR_023182</name>
</gene>
<keyword evidence="2" id="KW-1185">Reference proteome</keyword>
<dbReference type="AlphaFoldDB" id="A0ABD2ZD87"/>
<accession>A0ABD2ZD87</accession>
<dbReference type="Proteomes" id="UP001630127">
    <property type="component" value="Unassembled WGS sequence"/>
</dbReference>
<sequence>MASRYLQKDQHPGTCTISSIASPTWKRMIRVKDAAEENMVTIVRQGNSPFSFEDWSHEGSLSSFKNSQPLSDLSISQAWSGQNWNEAAILASHPDFNINLLAGRSVLLVQGEDHIAWKGISDSEFKASAAVASKLQRIQVRKAMTFPPKVKPQGPWHYG</sequence>
<organism evidence="1 2">
    <name type="scientific">Cinchona calisaya</name>
    <dbReference type="NCBI Taxonomy" id="153742"/>
    <lineage>
        <taxon>Eukaryota</taxon>
        <taxon>Viridiplantae</taxon>
        <taxon>Streptophyta</taxon>
        <taxon>Embryophyta</taxon>
        <taxon>Tracheophyta</taxon>
        <taxon>Spermatophyta</taxon>
        <taxon>Magnoliopsida</taxon>
        <taxon>eudicotyledons</taxon>
        <taxon>Gunneridae</taxon>
        <taxon>Pentapetalae</taxon>
        <taxon>asterids</taxon>
        <taxon>lamiids</taxon>
        <taxon>Gentianales</taxon>
        <taxon>Rubiaceae</taxon>
        <taxon>Cinchonoideae</taxon>
        <taxon>Cinchoneae</taxon>
        <taxon>Cinchona</taxon>
    </lineage>
</organism>
<comment type="caution">
    <text evidence="1">The sequence shown here is derived from an EMBL/GenBank/DDBJ whole genome shotgun (WGS) entry which is preliminary data.</text>
</comment>
<evidence type="ECO:0000313" key="2">
    <source>
        <dbReference type="Proteomes" id="UP001630127"/>
    </source>
</evidence>
<reference evidence="1 2" key="1">
    <citation type="submission" date="2024-11" db="EMBL/GenBank/DDBJ databases">
        <title>A near-complete genome assembly of Cinchona calisaya.</title>
        <authorList>
            <person name="Lian D.C."/>
            <person name="Zhao X.W."/>
            <person name="Wei L."/>
        </authorList>
    </citation>
    <scope>NUCLEOTIDE SEQUENCE [LARGE SCALE GENOMIC DNA]</scope>
    <source>
        <tissue evidence="1">Nenye</tissue>
    </source>
</reference>
<proteinExistence type="predicted"/>